<dbReference type="AlphaFoldDB" id="A0A382YIW2"/>
<proteinExistence type="predicted"/>
<name>A0A382YIW2_9ZZZZ</name>
<reference evidence="1" key="1">
    <citation type="submission" date="2018-05" db="EMBL/GenBank/DDBJ databases">
        <authorList>
            <person name="Lanie J.A."/>
            <person name="Ng W.-L."/>
            <person name="Kazmierczak K.M."/>
            <person name="Andrzejewski T.M."/>
            <person name="Davidsen T.M."/>
            <person name="Wayne K.J."/>
            <person name="Tettelin H."/>
            <person name="Glass J.I."/>
            <person name="Rusch D."/>
            <person name="Podicherti R."/>
            <person name="Tsui H.-C.T."/>
            <person name="Winkler M.E."/>
        </authorList>
    </citation>
    <scope>NUCLEOTIDE SEQUENCE</scope>
</reference>
<dbReference type="EMBL" id="UINC01175687">
    <property type="protein sequence ID" value="SVD82438.1"/>
    <property type="molecule type" value="Genomic_DNA"/>
</dbReference>
<gene>
    <name evidence="1" type="ORF">METZ01_LOCUS435292</name>
</gene>
<accession>A0A382YIW2</accession>
<evidence type="ECO:0000313" key="1">
    <source>
        <dbReference type="EMBL" id="SVD82438.1"/>
    </source>
</evidence>
<protein>
    <submittedName>
        <fullName evidence="1">Uncharacterized protein</fullName>
    </submittedName>
</protein>
<feature type="non-terminal residue" evidence="1">
    <location>
        <position position="1"/>
    </location>
</feature>
<sequence>ILKSPPRRLGMMDCPVPTTPALANRVYPRIRDLLAAAGAMLELDVEDIMPDPCETTLDVPDPTFTGPF</sequence>
<organism evidence="1">
    <name type="scientific">marine metagenome</name>
    <dbReference type="NCBI Taxonomy" id="408172"/>
    <lineage>
        <taxon>unclassified sequences</taxon>
        <taxon>metagenomes</taxon>
        <taxon>ecological metagenomes</taxon>
    </lineage>
</organism>